<feature type="domain" description="Cytochrome b561 bacterial/Ni-hydrogenase" evidence="16">
    <location>
        <begin position="176"/>
        <end position="378"/>
    </location>
</feature>
<evidence type="ECO:0000256" key="14">
    <source>
        <dbReference type="SAM" id="Phobius"/>
    </source>
</evidence>
<organism evidence="17 18">
    <name type="scientific">Oceanicella actignis</name>
    <dbReference type="NCBI Taxonomy" id="1189325"/>
    <lineage>
        <taxon>Bacteria</taxon>
        <taxon>Pseudomonadati</taxon>
        <taxon>Pseudomonadota</taxon>
        <taxon>Alphaproteobacteria</taxon>
        <taxon>Rhodobacterales</taxon>
        <taxon>Paracoccaceae</taxon>
        <taxon>Oceanicella</taxon>
    </lineage>
</organism>
<accession>A0A1M7TV68</accession>
<evidence type="ECO:0000256" key="7">
    <source>
        <dbReference type="ARBA" id="ARBA00022692"/>
    </source>
</evidence>
<name>A0A1M7TV68_9RHOB</name>
<dbReference type="InterPro" id="IPR006311">
    <property type="entry name" value="TAT_signal"/>
</dbReference>
<reference evidence="17 18" key="1">
    <citation type="submission" date="2016-12" db="EMBL/GenBank/DDBJ databases">
        <authorList>
            <person name="Song W.-J."/>
            <person name="Kurnit D.M."/>
        </authorList>
    </citation>
    <scope>NUCLEOTIDE SEQUENCE [LARGE SCALE GENOMIC DNA]</scope>
    <source>
        <strain evidence="17 18">CGMCC 1.10808</strain>
    </source>
</reference>
<gene>
    <name evidence="17" type="ORF">SAMN05216200_11074</name>
</gene>
<evidence type="ECO:0000256" key="1">
    <source>
        <dbReference type="ARBA" id="ARBA00001971"/>
    </source>
</evidence>
<evidence type="ECO:0000313" key="18">
    <source>
        <dbReference type="Proteomes" id="UP000184066"/>
    </source>
</evidence>
<evidence type="ECO:0000256" key="3">
    <source>
        <dbReference type="ARBA" id="ARBA00010747"/>
    </source>
</evidence>
<protein>
    <submittedName>
        <fullName evidence="17">Formate dehydrogenase subunit gamma</fullName>
    </submittedName>
</protein>
<dbReference type="GO" id="GO:0015944">
    <property type="term" value="P:formate oxidation"/>
    <property type="evidence" value="ECO:0007669"/>
    <property type="project" value="TreeGrafter"/>
</dbReference>
<dbReference type="STRING" id="1189325.SAMN04488119_101494"/>
<dbReference type="Proteomes" id="UP000184066">
    <property type="component" value="Unassembled WGS sequence"/>
</dbReference>
<dbReference type="GO" id="GO:0022904">
    <property type="term" value="P:respiratory electron transport chain"/>
    <property type="evidence" value="ECO:0007669"/>
    <property type="project" value="InterPro"/>
</dbReference>
<dbReference type="GO" id="GO:0005886">
    <property type="term" value="C:plasma membrane"/>
    <property type="evidence" value="ECO:0007669"/>
    <property type="project" value="UniProtKB-SubCell"/>
</dbReference>
<evidence type="ECO:0000256" key="8">
    <source>
        <dbReference type="ARBA" id="ARBA00022723"/>
    </source>
</evidence>
<dbReference type="Gene3D" id="1.20.950.20">
    <property type="entry name" value="Transmembrane di-heme cytochromes, Chain C"/>
    <property type="match status" value="1"/>
</dbReference>
<feature type="transmembrane region" description="Helical" evidence="14">
    <location>
        <begin position="232"/>
        <end position="249"/>
    </location>
</feature>
<feature type="chain" id="PRO_5009929558" evidence="15">
    <location>
        <begin position="34"/>
        <end position="415"/>
    </location>
</feature>
<evidence type="ECO:0000256" key="12">
    <source>
        <dbReference type="ARBA" id="ARBA00023136"/>
    </source>
</evidence>
<evidence type="ECO:0000256" key="2">
    <source>
        <dbReference type="ARBA" id="ARBA00004651"/>
    </source>
</evidence>
<dbReference type="Pfam" id="PF01292">
    <property type="entry name" value="Ni_hydr_CYTB"/>
    <property type="match status" value="1"/>
</dbReference>
<keyword evidence="9" id="KW-0249">Electron transport</keyword>
<evidence type="ECO:0000256" key="13">
    <source>
        <dbReference type="SAM" id="MobiDB-lite"/>
    </source>
</evidence>
<keyword evidence="7 14" id="KW-0812">Transmembrane</keyword>
<evidence type="ECO:0000256" key="6">
    <source>
        <dbReference type="ARBA" id="ARBA00022617"/>
    </source>
</evidence>
<keyword evidence="6" id="KW-0349">Heme</keyword>
<dbReference type="PANTHER" id="PTHR30074:SF6">
    <property type="entry name" value="FORMATE DEHYDROGENASE GAMMA SUBUNIT"/>
    <property type="match status" value="1"/>
</dbReference>
<keyword evidence="8" id="KW-0479">Metal-binding</keyword>
<feature type="transmembrane region" description="Helical" evidence="14">
    <location>
        <begin position="141"/>
        <end position="159"/>
    </location>
</feature>
<comment type="cofactor">
    <cofactor evidence="1">
        <name>heme</name>
        <dbReference type="ChEBI" id="CHEBI:30413"/>
    </cofactor>
</comment>
<keyword evidence="18" id="KW-1185">Reference proteome</keyword>
<keyword evidence="10 14" id="KW-1133">Transmembrane helix</keyword>
<dbReference type="InterPro" id="IPR016174">
    <property type="entry name" value="Di-haem_cyt_TM"/>
</dbReference>
<comment type="subcellular location">
    <subcellularLocation>
        <location evidence="2">Cell membrane</location>
        <topology evidence="2">Multi-pass membrane protein</topology>
    </subcellularLocation>
</comment>
<sequence length="415" mass="44007">MISCSQIRRAVARLTLALGAALLLAAAPAPNGAARAEAVVAPAPPAPTSQTLEDILRRQAGDRAAVERRRAANPPLDLPPPMGMRAPLGTLGGASDADVWRALRFGTAEVTVSTRRPVDRVLVQDGGMRWLAARNGPLREYGLWAMGGMLALLAVFYLLRGPIRIEGGRSGVKVRRFAGVERFAHWLLASSFIVLALTGLMVTYGRPALIPLMGKEAFAALAAAGKWAHNNVAWAFMAGLVMVFVMWVGQNLPNRHDLKWLAMGGGFFGGGHPPSRKFNAGQKLIFWSVVVLGASLAVSGLSLLFPFELPLFAATFAHINDLAALAGFDAGLPTQLAPHEEMQLASIWHAIVALGLTTIILAHIYIGTIGMEGGFEAMGSGEVDRNWAAEHHNLWLAELEAQGKAPAPSAPAGQG</sequence>
<dbReference type="EMBL" id="FRDL01000010">
    <property type="protein sequence ID" value="SHN74570.1"/>
    <property type="molecule type" value="Genomic_DNA"/>
</dbReference>
<feature type="region of interest" description="Disordered" evidence="13">
    <location>
        <begin position="63"/>
        <end position="82"/>
    </location>
</feature>
<comment type="similarity">
    <text evidence="3">Belongs to the formate dehydrogenase gamma subunit family.</text>
</comment>
<keyword evidence="11" id="KW-0408">Iron</keyword>
<dbReference type="InterPro" id="IPR011577">
    <property type="entry name" value="Cyt_b561_bac/Ni-Hgenase"/>
</dbReference>
<dbReference type="GO" id="GO:0036397">
    <property type="term" value="F:formate dehydrogenase (quinone) activity"/>
    <property type="evidence" value="ECO:0007669"/>
    <property type="project" value="TreeGrafter"/>
</dbReference>
<evidence type="ECO:0000313" key="17">
    <source>
        <dbReference type="EMBL" id="SHN74570.1"/>
    </source>
</evidence>
<feature type="transmembrane region" description="Helical" evidence="14">
    <location>
        <begin position="183"/>
        <end position="204"/>
    </location>
</feature>
<dbReference type="NCBIfam" id="TIGR01583">
    <property type="entry name" value="formate-DH-gamm"/>
    <property type="match status" value="1"/>
</dbReference>
<dbReference type="OrthoDB" id="9790598at2"/>
<dbReference type="AlphaFoldDB" id="A0A1M7TV68"/>
<keyword evidence="5" id="KW-1003">Cell membrane</keyword>
<keyword evidence="4" id="KW-0813">Transport</keyword>
<keyword evidence="12 14" id="KW-0472">Membrane</keyword>
<keyword evidence="15" id="KW-0732">Signal</keyword>
<dbReference type="InterPro" id="IPR006471">
    <property type="entry name" value="Formate_DH_gsu"/>
</dbReference>
<dbReference type="GO" id="GO:0009055">
    <property type="term" value="F:electron transfer activity"/>
    <property type="evidence" value="ECO:0007669"/>
    <property type="project" value="InterPro"/>
</dbReference>
<feature type="signal peptide" evidence="15">
    <location>
        <begin position="1"/>
        <end position="33"/>
    </location>
</feature>
<dbReference type="GO" id="GO:0008863">
    <property type="term" value="F:formate dehydrogenase (NAD+) activity"/>
    <property type="evidence" value="ECO:0007669"/>
    <property type="project" value="InterPro"/>
</dbReference>
<proteinExistence type="inferred from homology"/>
<evidence type="ECO:0000256" key="15">
    <source>
        <dbReference type="SAM" id="SignalP"/>
    </source>
</evidence>
<evidence type="ECO:0000256" key="10">
    <source>
        <dbReference type="ARBA" id="ARBA00022989"/>
    </source>
</evidence>
<dbReference type="GO" id="GO:0009326">
    <property type="term" value="C:formate dehydrogenase complex"/>
    <property type="evidence" value="ECO:0007669"/>
    <property type="project" value="InterPro"/>
</dbReference>
<dbReference type="PANTHER" id="PTHR30074">
    <property type="entry name" value="FORMATE DEHYDROGENASE, NITRATE-INDUCIBLE, CYTOCHROME B556 FDN SUBUNIT"/>
    <property type="match status" value="1"/>
</dbReference>
<evidence type="ECO:0000259" key="16">
    <source>
        <dbReference type="Pfam" id="PF01292"/>
    </source>
</evidence>
<evidence type="ECO:0000256" key="5">
    <source>
        <dbReference type="ARBA" id="ARBA00022475"/>
    </source>
</evidence>
<feature type="transmembrane region" description="Helical" evidence="14">
    <location>
        <begin position="344"/>
        <end position="366"/>
    </location>
</feature>
<dbReference type="RefSeq" id="WP_072748145.1">
    <property type="nucleotide sequence ID" value="NZ_FOHL01000001.1"/>
</dbReference>
<feature type="transmembrane region" description="Helical" evidence="14">
    <location>
        <begin position="284"/>
        <end position="305"/>
    </location>
</feature>
<evidence type="ECO:0000256" key="4">
    <source>
        <dbReference type="ARBA" id="ARBA00022448"/>
    </source>
</evidence>
<dbReference type="GO" id="GO:0046872">
    <property type="term" value="F:metal ion binding"/>
    <property type="evidence" value="ECO:0007669"/>
    <property type="project" value="UniProtKB-KW"/>
</dbReference>
<dbReference type="GO" id="GO:0009061">
    <property type="term" value="P:anaerobic respiration"/>
    <property type="evidence" value="ECO:0007669"/>
    <property type="project" value="TreeGrafter"/>
</dbReference>
<evidence type="ECO:0000256" key="11">
    <source>
        <dbReference type="ARBA" id="ARBA00023004"/>
    </source>
</evidence>
<dbReference type="PROSITE" id="PS51318">
    <property type="entry name" value="TAT"/>
    <property type="match status" value="1"/>
</dbReference>
<dbReference type="InterPro" id="IPR051817">
    <property type="entry name" value="FDH_cytochrome_b556_subunit"/>
</dbReference>
<evidence type="ECO:0000256" key="9">
    <source>
        <dbReference type="ARBA" id="ARBA00022982"/>
    </source>
</evidence>
<dbReference type="SUPFAM" id="SSF81342">
    <property type="entry name" value="Transmembrane di-heme cytochromes"/>
    <property type="match status" value="1"/>
</dbReference>